<organism evidence="2 3">
    <name type="scientific">Sphingobium indicum BiD32</name>
    <dbReference type="NCBI Taxonomy" id="1301087"/>
    <lineage>
        <taxon>Bacteria</taxon>
        <taxon>Pseudomonadati</taxon>
        <taxon>Pseudomonadota</taxon>
        <taxon>Alphaproteobacteria</taxon>
        <taxon>Sphingomonadales</taxon>
        <taxon>Sphingomonadaceae</taxon>
        <taxon>Sphingobium</taxon>
    </lineage>
</organism>
<keyword evidence="1" id="KW-1133">Transmembrane helix</keyword>
<name>N1MLR0_9SPHN</name>
<feature type="transmembrane region" description="Helical" evidence="1">
    <location>
        <begin position="42"/>
        <end position="63"/>
    </location>
</feature>
<evidence type="ECO:0000313" key="3">
    <source>
        <dbReference type="Proteomes" id="UP000013201"/>
    </source>
</evidence>
<reference evidence="2 3" key="1">
    <citation type="submission" date="2013-03" db="EMBL/GenBank/DDBJ databases">
        <authorList>
            <person name="Le V."/>
        </authorList>
    </citation>
    <scope>NUCLEOTIDE SEQUENCE [LARGE SCALE GENOMIC DNA]</scope>
    <source>
        <strain evidence="2 3">BiD32</strain>
    </source>
</reference>
<reference evidence="3" key="2">
    <citation type="submission" date="2013-04" db="EMBL/GenBank/DDBJ databases">
        <title>Bisphenol A degrading Sphingobium sp. strain BiD32.</title>
        <authorList>
            <person name="Nielsen J.L."/>
            <person name="Zhou N.A."/>
            <person name="Kjeldal H."/>
        </authorList>
    </citation>
    <scope>NUCLEOTIDE SEQUENCE [LARGE SCALE GENOMIC DNA]</scope>
    <source>
        <strain evidence="3">BiD32</strain>
    </source>
</reference>
<dbReference type="AlphaFoldDB" id="N1MLR0"/>
<accession>N1MLR0</accession>
<comment type="caution">
    <text evidence="2">The sequence shown here is derived from an EMBL/GenBank/DDBJ whole genome shotgun (WGS) entry which is preliminary data.</text>
</comment>
<evidence type="ECO:0000256" key="1">
    <source>
        <dbReference type="SAM" id="Phobius"/>
    </source>
</evidence>
<dbReference type="Proteomes" id="UP000013201">
    <property type="component" value="Unassembled WGS sequence"/>
</dbReference>
<keyword evidence="1" id="KW-0472">Membrane</keyword>
<evidence type="ECO:0000313" key="2">
    <source>
        <dbReference type="EMBL" id="CCW16552.1"/>
    </source>
</evidence>
<sequence>MREARWAAHRSTQWLIAAAALDACISLMIFLTWALAVLPASLAVLGVVALVSGNLIVIGMPALERALGRIRTWRRA</sequence>
<keyword evidence="1" id="KW-0812">Transmembrane</keyword>
<feature type="transmembrane region" description="Helical" evidence="1">
    <location>
        <begin position="12"/>
        <end position="36"/>
    </location>
</feature>
<protein>
    <submittedName>
        <fullName evidence="2">Uncharacterized protein</fullName>
    </submittedName>
</protein>
<dbReference type="EMBL" id="CAVK010000042">
    <property type="protein sequence ID" value="CCW16552.1"/>
    <property type="molecule type" value="Genomic_DNA"/>
</dbReference>
<proteinExistence type="predicted"/>
<keyword evidence="3" id="KW-1185">Reference proteome</keyword>
<gene>
    <name evidence="2" type="ORF">EBBID32_8880</name>
</gene>